<comment type="caution">
    <text evidence="10">Lacks conserved residue(s) required for the propagation of feature annotation.</text>
</comment>
<comment type="function">
    <text evidence="1 10">Involved in the biosynthesis of branched-chain amino acids (BCAA). Catalyzes an alkyl-migration followed by a ketol-acid reduction of (S)-2-acetolactate (S2AL) to yield (R)-2,3-dihydroxy-isovalerate. In the isomerase reaction, S2AL is rearranged via a Mg-dependent methyl migration to produce 3-hydroxy-3-methyl-2-ketobutyrate (HMKB). In the reductase reaction, this 2-ketoacid undergoes a metal-dependent reduction by NADPH to yield (R)-2,3-dihydroxy-isovalerate.</text>
</comment>
<sequence length="346" mass="37693">MAQMYFDDDVTLNALQGKTVAIIGYGSQGHAHAQNLRDSGVDVIVGLRRGKSLDKAEEDGFRVMSVAQAAEAADVIMVLLPDEKQPAVYEAEIAPYLKPGKALAFAHGFNVHFSQIVPPSGVDVFLAAPKGPGHLVRRVYVEGGGVPALIAVQQDASGEAKELALAYVKGIGAARAAVIETSFQEETETDLFGEQAVLCGGMSALIKAGFETLVSAGYQPEIAYFECLHEMKLIVDLIYEGGLEYMRYSISDTAQWGDFTAGPRIVTDETKATMKQLLKEIQTGQFAKQWVLENQVNRPVFNAINRQEQEHILTVVGQELREKMPFIRQGKSLPKEVVASAKHRSI</sequence>
<dbReference type="GO" id="GO:0050661">
    <property type="term" value="F:NADP binding"/>
    <property type="evidence" value="ECO:0007669"/>
    <property type="project" value="InterPro"/>
</dbReference>
<dbReference type="InterPro" id="IPR013023">
    <property type="entry name" value="KARI"/>
</dbReference>
<comment type="cofactor">
    <cofactor evidence="10">
        <name>Mg(2+)</name>
        <dbReference type="ChEBI" id="CHEBI:18420"/>
    </cofactor>
    <text evidence="10">Binds 2 magnesium ions per subunit.</text>
</comment>
<evidence type="ECO:0000256" key="3">
    <source>
        <dbReference type="ARBA" id="ARBA00004885"/>
    </source>
</evidence>
<feature type="binding site" evidence="10 11">
    <location>
        <position position="251"/>
    </location>
    <ligand>
        <name>substrate</name>
    </ligand>
</feature>
<organism evidence="14 15">
    <name type="scientific">Alicyclobacillus mengziensis</name>
    <dbReference type="NCBI Taxonomy" id="2931921"/>
    <lineage>
        <taxon>Bacteria</taxon>
        <taxon>Bacillati</taxon>
        <taxon>Bacillota</taxon>
        <taxon>Bacilli</taxon>
        <taxon>Bacillales</taxon>
        <taxon>Alicyclobacillaceae</taxon>
        <taxon>Alicyclobacillus</taxon>
    </lineage>
</organism>
<dbReference type="GO" id="GO:0005829">
    <property type="term" value="C:cytosol"/>
    <property type="evidence" value="ECO:0007669"/>
    <property type="project" value="TreeGrafter"/>
</dbReference>
<keyword evidence="9 10" id="KW-0100">Branched-chain amino acid biosynthesis</keyword>
<evidence type="ECO:0000259" key="12">
    <source>
        <dbReference type="PROSITE" id="PS51850"/>
    </source>
</evidence>
<gene>
    <name evidence="10 14" type="primary">ilvC</name>
    <name evidence="14" type="ORF">JZ786_06000</name>
</gene>
<keyword evidence="5 10" id="KW-0028">Amino-acid biosynthesis</keyword>
<dbReference type="NCBIfam" id="TIGR00465">
    <property type="entry name" value="ilvC"/>
    <property type="match status" value="1"/>
</dbReference>
<dbReference type="PANTHER" id="PTHR21371:SF1">
    <property type="entry name" value="KETOL-ACID REDUCTOISOMERASE, MITOCHONDRIAL"/>
    <property type="match status" value="1"/>
</dbReference>
<keyword evidence="6 10" id="KW-0479">Metal-binding</keyword>
<evidence type="ECO:0000256" key="8">
    <source>
        <dbReference type="ARBA" id="ARBA00023002"/>
    </source>
</evidence>
<evidence type="ECO:0000313" key="14">
    <source>
        <dbReference type="EMBL" id="QSO48535.1"/>
    </source>
</evidence>
<feature type="binding site" evidence="10">
    <location>
        <position position="48"/>
    </location>
    <ligand>
        <name>NADP(+)</name>
        <dbReference type="ChEBI" id="CHEBI:58349"/>
    </ligand>
</feature>
<dbReference type="InterPro" id="IPR014359">
    <property type="entry name" value="KARI_prok"/>
</dbReference>
<evidence type="ECO:0000313" key="15">
    <source>
        <dbReference type="Proteomes" id="UP000663505"/>
    </source>
</evidence>
<proteinExistence type="inferred from homology"/>
<comment type="catalytic activity">
    <reaction evidence="10">
        <text>(2R,3R)-2,3-dihydroxy-3-methylpentanoate + NADP(+) = (S)-2-ethyl-2-hydroxy-3-oxobutanoate + NADPH + H(+)</text>
        <dbReference type="Rhea" id="RHEA:13493"/>
        <dbReference type="ChEBI" id="CHEBI:15378"/>
        <dbReference type="ChEBI" id="CHEBI:49256"/>
        <dbReference type="ChEBI" id="CHEBI:49258"/>
        <dbReference type="ChEBI" id="CHEBI:57783"/>
        <dbReference type="ChEBI" id="CHEBI:58349"/>
        <dbReference type="EC" id="1.1.1.86"/>
    </reaction>
</comment>
<comment type="catalytic activity">
    <reaction evidence="10">
        <text>(2R)-2,3-dihydroxy-3-methylbutanoate + NADP(+) = (2S)-2-acetolactate + NADPH + H(+)</text>
        <dbReference type="Rhea" id="RHEA:22068"/>
        <dbReference type="ChEBI" id="CHEBI:15378"/>
        <dbReference type="ChEBI" id="CHEBI:49072"/>
        <dbReference type="ChEBI" id="CHEBI:57783"/>
        <dbReference type="ChEBI" id="CHEBI:58349"/>
        <dbReference type="ChEBI" id="CHEBI:58476"/>
        <dbReference type="EC" id="1.1.1.86"/>
    </reaction>
</comment>
<evidence type="ECO:0000256" key="11">
    <source>
        <dbReference type="PROSITE-ProRule" id="PRU01198"/>
    </source>
</evidence>
<feature type="binding site" evidence="10">
    <location>
        <begin position="25"/>
        <end position="28"/>
    </location>
    <ligand>
        <name>NADP(+)</name>
        <dbReference type="ChEBI" id="CHEBI:58349"/>
    </ligand>
</feature>
<evidence type="ECO:0000256" key="9">
    <source>
        <dbReference type="ARBA" id="ARBA00023304"/>
    </source>
</evidence>
<dbReference type="RefSeq" id="WP_206657870.1">
    <property type="nucleotide sequence ID" value="NZ_CP071182.1"/>
</dbReference>
<reference evidence="14 15" key="1">
    <citation type="submission" date="2021-02" db="EMBL/GenBank/DDBJ databases">
        <title>Alicyclobacillus curvatus sp. nov. and Alicyclobacillus mengziensis sp. nov., two acidophilic bacteria isolated from acid mine drainage.</title>
        <authorList>
            <person name="Huang Y."/>
        </authorList>
    </citation>
    <scope>NUCLEOTIDE SEQUENCE [LARGE SCALE GENOMIC DNA]</scope>
    <source>
        <strain evidence="14 15">S30H14</strain>
    </source>
</reference>
<dbReference type="PANTHER" id="PTHR21371">
    <property type="entry name" value="KETOL-ACID REDUCTOISOMERASE, MITOCHONDRIAL"/>
    <property type="match status" value="1"/>
</dbReference>
<feature type="binding site" evidence="10 11">
    <location>
        <position position="226"/>
    </location>
    <ligand>
        <name>Mg(2+)</name>
        <dbReference type="ChEBI" id="CHEBI:18420"/>
        <label>2</label>
    </ligand>
</feature>
<feature type="active site" evidence="10">
    <location>
        <position position="107"/>
    </location>
</feature>
<feature type="binding site" evidence="10">
    <location>
        <position position="133"/>
    </location>
    <ligand>
        <name>NADP(+)</name>
        <dbReference type="ChEBI" id="CHEBI:58349"/>
    </ligand>
</feature>
<dbReference type="PROSITE" id="PS51851">
    <property type="entry name" value="KARI_C"/>
    <property type="match status" value="1"/>
</dbReference>
<comment type="similarity">
    <text evidence="4 10 11">Belongs to the ketol-acid reductoisomerase family.</text>
</comment>
<dbReference type="PROSITE" id="PS51850">
    <property type="entry name" value="KARI_N"/>
    <property type="match status" value="1"/>
</dbReference>
<evidence type="ECO:0000256" key="4">
    <source>
        <dbReference type="ARBA" id="ARBA00010318"/>
    </source>
</evidence>
<dbReference type="GO" id="GO:0004455">
    <property type="term" value="F:ketol-acid reductoisomerase activity"/>
    <property type="evidence" value="ECO:0007669"/>
    <property type="project" value="UniProtKB-UniRule"/>
</dbReference>
<dbReference type="NCBIfam" id="NF004017">
    <property type="entry name" value="PRK05479.1"/>
    <property type="match status" value="1"/>
</dbReference>
<dbReference type="AlphaFoldDB" id="A0A9X7W1A9"/>
<feature type="binding site" evidence="10">
    <location>
        <position position="52"/>
    </location>
    <ligand>
        <name>NADP(+)</name>
        <dbReference type="ChEBI" id="CHEBI:58349"/>
    </ligand>
</feature>
<dbReference type="Gene3D" id="3.40.50.720">
    <property type="entry name" value="NAD(P)-binding Rossmann-like Domain"/>
    <property type="match status" value="1"/>
</dbReference>
<evidence type="ECO:0000256" key="10">
    <source>
        <dbReference type="HAMAP-Rule" id="MF_00435"/>
    </source>
</evidence>
<evidence type="ECO:0000256" key="6">
    <source>
        <dbReference type="ARBA" id="ARBA00022723"/>
    </source>
</evidence>
<dbReference type="PIRSF" id="PIRSF000116">
    <property type="entry name" value="IlvC_gammaproteo"/>
    <property type="match status" value="1"/>
</dbReference>
<feature type="domain" description="KARI C-terminal knotted" evidence="13">
    <location>
        <begin position="182"/>
        <end position="327"/>
    </location>
</feature>
<keyword evidence="15" id="KW-1185">Reference proteome</keyword>
<dbReference type="Pfam" id="PF01450">
    <property type="entry name" value="KARI_C"/>
    <property type="match status" value="1"/>
</dbReference>
<comment type="pathway">
    <text evidence="2 10">Amino-acid biosynthesis; L-valine biosynthesis; L-valine from pyruvate: step 2/4.</text>
</comment>
<dbReference type="GO" id="GO:0000287">
    <property type="term" value="F:magnesium ion binding"/>
    <property type="evidence" value="ECO:0007669"/>
    <property type="project" value="UniProtKB-UniRule"/>
</dbReference>
<evidence type="ECO:0000256" key="5">
    <source>
        <dbReference type="ARBA" id="ARBA00022605"/>
    </source>
</evidence>
<feature type="binding site" evidence="10 11">
    <location>
        <position position="194"/>
    </location>
    <ligand>
        <name>Mg(2+)</name>
        <dbReference type="ChEBI" id="CHEBI:18420"/>
        <label>1</label>
    </ligand>
</feature>
<evidence type="ECO:0000256" key="1">
    <source>
        <dbReference type="ARBA" id="ARBA00002172"/>
    </source>
</evidence>
<dbReference type="KEGG" id="afx:JZ786_06000"/>
<dbReference type="InterPro" id="IPR013116">
    <property type="entry name" value="KARI_N"/>
</dbReference>
<dbReference type="InterPro" id="IPR036291">
    <property type="entry name" value="NAD(P)-bd_dom_sf"/>
</dbReference>
<dbReference type="EMBL" id="CP071182">
    <property type="protein sequence ID" value="QSO48535.1"/>
    <property type="molecule type" value="Genomic_DNA"/>
</dbReference>
<accession>A0A9X7W1A9</accession>
<dbReference type="SUPFAM" id="SSF48179">
    <property type="entry name" value="6-phosphogluconate dehydrogenase C-terminal domain-like"/>
    <property type="match status" value="1"/>
</dbReference>
<keyword evidence="10" id="KW-0521">NADP</keyword>
<name>A0A9X7W1A9_9BACL</name>
<dbReference type="GO" id="GO:0009097">
    <property type="term" value="P:isoleucine biosynthetic process"/>
    <property type="evidence" value="ECO:0007669"/>
    <property type="project" value="UniProtKB-UniRule"/>
</dbReference>
<dbReference type="InterPro" id="IPR000506">
    <property type="entry name" value="KARI_C"/>
</dbReference>
<feature type="binding site" evidence="10 11">
    <location>
        <position position="190"/>
    </location>
    <ligand>
        <name>Mg(2+)</name>
        <dbReference type="ChEBI" id="CHEBI:18420"/>
        <label>1</label>
    </ligand>
</feature>
<keyword evidence="7 10" id="KW-0460">Magnesium</keyword>
<dbReference type="SUPFAM" id="SSF51735">
    <property type="entry name" value="NAD(P)-binding Rossmann-fold domains"/>
    <property type="match status" value="1"/>
</dbReference>
<dbReference type="Proteomes" id="UP000663505">
    <property type="component" value="Chromosome"/>
</dbReference>
<dbReference type="FunFam" id="3.40.50.720:FF:000023">
    <property type="entry name" value="Ketol-acid reductoisomerase (NADP(+))"/>
    <property type="match status" value="1"/>
</dbReference>
<dbReference type="NCBIfam" id="NF009940">
    <property type="entry name" value="PRK13403.1"/>
    <property type="match status" value="1"/>
</dbReference>
<dbReference type="InterPro" id="IPR008927">
    <property type="entry name" value="6-PGluconate_DH-like_C_sf"/>
</dbReference>
<keyword evidence="8 10" id="KW-0560">Oxidoreductase</keyword>
<feature type="domain" description="KARI N-terminal Rossmann" evidence="12">
    <location>
        <begin position="2"/>
        <end position="181"/>
    </location>
</feature>
<dbReference type="EC" id="1.1.1.86" evidence="10"/>
<protein>
    <recommendedName>
        <fullName evidence="10">Ketol-acid reductoisomerase (NADP(+))</fullName>
        <shortName evidence="10">KARI</shortName>
        <ecNumber evidence="10">1.1.1.86</ecNumber>
    </recommendedName>
    <alternativeName>
        <fullName evidence="10">Acetohydroxy-acid isomeroreductase</fullName>
        <shortName evidence="10">AHIR</shortName>
    </alternativeName>
    <alternativeName>
        <fullName evidence="10">Alpha-keto-beta-hydroxylacyl reductoisomerase</fullName>
    </alternativeName>
</protein>
<dbReference type="GO" id="GO:0009099">
    <property type="term" value="P:L-valine biosynthetic process"/>
    <property type="evidence" value="ECO:0007669"/>
    <property type="project" value="UniProtKB-UniRule"/>
</dbReference>
<evidence type="ECO:0000259" key="13">
    <source>
        <dbReference type="PROSITE" id="PS51851"/>
    </source>
</evidence>
<dbReference type="HAMAP" id="MF_00435">
    <property type="entry name" value="IlvC"/>
    <property type="match status" value="1"/>
</dbReference>
<evidence type="ECO:0000256" key="7">
    <source>
        <dbReference type="ARBA" id="ARBA00022842"/>
    </source>
</evidence>
<evidence type="ECO:0000256" key="2">
    <source>
        <dbReference type="ARBA" id="ARBA00004864"/>
    </source>
</evidence>
<feature type="binding site" evidence="10 11">
    <location>
        <position position="230"/>
    </location>
    <ligand>
        <name>Mg(2+)</name>
        <dbReference type="ChEBI" id="CHEBI:18420"/>
        <label>2</label>
    </ligand>
</feature>
<dbReference type="Gene3D" id="6.10.240.10">
    <property type="match status" value="1"/>
</dbReference>
<feature type="binding site" evidence="10 11">
    <location>
        <position position="190"/>
    </location>
    <ligand>
        <name>Mg(2+)</name>
        <dbReference type="ChEBI" id="CHEBI:18420"/>
        <label>2</label>
    </ligand>
</feature>
<comment type="pathway">
    <text evidence="3 10">Amino-acid biosynthesis; L-isoleucine biosynthesis; L-isoleucine from 2-oxobutanoate: step 2/4.</text>
</comment>
<dbReference type="Pfam" id="PF07991">
    <property type="entry name" value="KARI_N"/>
    <property type="match status" value="1"/>
</dbReference>